<proteinExistence type="predicted"/>
<dbReference type="OMA" id="QREKFWF"/>
<dbReference type="InterPro" id="IPR021475">
    <property type="entry name" value="Pants/Emi1-like"/>
</dbReference>
<dbReference type="STRING" id="1245528.M3K7E3"/>
<dbReference type="Pfam" id="PF11326">
    <property type="entry name" value="PANTS-like"/>
    <property type="match status" value="1"/>
</dbReference>
<dbReference type="Proteomes" id="UP000011777">
    <property type="component" value="Unassembled WGS sequence"/>
</dbReference>
<accession>M3K7E3</accession>
<evidence type="ECO:0000313" key="2">
    <source>
        <dbReference type="Proteomes" id="UP000011777"/>
    </source>
</evidence>
<dbReference type="OrthoDB" id="2017405at2759"/>
<comment type="caution">
    <text evidence="1">The sequence shown here is derived from an EMBL/GenBank/DDBJ whole genome shotgun (WGS) entry which is preliminary data.</text>
</comment>
<evidence type="ECO:0000313" key="1">
    <source>
        <dbReference type="EMBL" id="EMG50779.1"/>
    </source>
</evidence>
<protein>
    <submittedName>
        <fullName evidence="1">Early meiotic induction protein, putative</fullName>
    </submittedName>
</protein>
<gene>
    <name evidence="1" type="ORF">G210_0903</name>
</gene>
<feature type="non-terminal residue" evidence="1">
    <location>
        <position position="1"/>
    </location>
</feature>
<keyword evidence="2" id="KW-1185">Reference proteome</keyword>
<sequence length="149" mass="17708">MSKEDKELDEIWKLFQDSNEDIQLRRKALTQAIQKDTTLNDYPGHVAVTTAMDELFGCFALGGQFKHYYRYGTYDSCARQREKFWFAIRYGSLGEQKDKPLDQLTETELTKRIKVQEFYKKRFLEDKAKGSSEDIWDKRKELLDNPFNK</sequence>
<organism evidence="1 2">
    <name type="scientific">Candida maltosa (strain Xu316)</name>
    <name type="common">Yeast</name>
    <dbReference type="NCBI Taxonomy" id="1245528"/>
    <lineage>
        <taxon>Eukaryota</taxon>
        <taxon>Fungi</taxon>
        <taxon>Dikarya</taxon>
        <taxon>Ascomycota</taxon>
        <taxon>Saccharomycotina</taxon>
        <taxon>Pichiomycetes</taxon>
        <taxon>Debaryomycetaceae</taxon>
        <taxon>Candida/Lodderomyces clade</taxon>
        <taxon>Candida</taxon>
    </lineage>
</organism>
<dbReference type="EMBL" id="AOGT01000120">
    <property type="protein sequence ID" value="EMG50779.1"/>
    <property type="molecule type" value="Genomic_DNA"/>
</dbReference>
<dbReference type="eggNOG" id="ENOG502S4MN">
    <property type="taxonomic scope" value="Eukaryota"/>
</dbReference>
<dbReference type="AlphaFoldDB" id="M3K7E3"/>
<dbReference type="HOGENOM" id="CLU_114639_0_0_1"/>
<dbReference type="PANTHER" id="PTHR28052">
    <property type="entry name" value="UPF0545 PROTEIN C22ORF39"/>
    <property type="match status" value="1"/>
</dbReference>
<name>M3K7E3_CANMX</name>
<dbReference type="PANTHER" id="PTHR28052:SF1">
    <property type="entry name" value="UPF0545 PROTEIN C22ORF39"/>
    <property type="match status" value="1"/>
</dbReference>
<reference evidence="1 2" key="1">
    <citation type="submission" date="2013-02" db="EMBL/GenBank/DDBJ databases">
        <title>Genome sequence of Candida maltosa Xu316, a potential industrial strain for xylitol and ethanol production.</title>
        <authorList>
            <person name="Yu J."/>
            <person name="Wang Q."/>
            <person name="Geng X."/>
            <person name="Bao W."/>
            <person name="He P."/>
            <person name="Cai J."/>
        </authorList>
    </citation>
    <scope>NUCLEOTIDE SEQUENCE [LARGE SCALE GENOMIC DNA]</scope>
    <source>
        <strain evidence="2">Xu316</strain>
    </source>
</reference>